<evidence type="ECO:0000256" key="2">
    <source>
        <dbReference type="ARBA" id="ARBA00004123"/>
    </source>
</evidence>
<keyword evidence="7" id="KW-0862">Zinc</keyword>
<evidence type="ECO:0000256" key="7">
    <source>
        <dbReference type="ARBA" id="ARBA00022833"/>
    </source>
</evidence>
<dbReference type="GO" id="GO:0042802">
    <property type="term" value="F:identical protein binding"/>
    <property type="evidence" value="ECO:0007669"/>
    <property type="project" value="UniProtKB-ARBA"/>
</dbReference>
<feature type="domain" description="C2H2-type" evidence="14">
    <location>
        <begin position="513"/>
        <end position="535"/>
    </location>
</feature>
<protein>
    <submittedName>
        <fullName evidence="16 17">Zinc finger protein 271</fullName>
    </submittedName>
</protein>
<sequence length="557" mass="63103">MDTSDGQTKLPTSECMVDNQHDSVGGNKTNNIIKKEEYDELSVDPVTEDNPKVIEQEETPCNISLVDQSTQGNNNDHNKDTLDEEKNTQDKMSSNIDNPKKTYNNRVHVCFDCGKAFTRSSSLVVHKRTHTGEKPYECSTCGRNFTSTSDLTRHQITHTGERPYVCGECGKSYSHSSSLVIHYRIHTGERPFACDECGKRFACRSTLNAHQRRHIDEVTDRLMNLKGRKLPSKKVFKKNPQSFDAPGDTVANAEDRRKVHRSFGMSKHNSTLDSTTPCLGDDTFVKNENSTEKPSCGILKISHSENCSQGNPTAKQHADMPKNTKPPKKIYFRRHQKKEVVRKVHVCDDCGKRFTRSSSLVIHKRTHTGEKPYECSICKKNFPSTSDLSRHQTTHTGERPYVCSQCGKRYTHASSLVIHQRVHTGERPFSCNQCDKSFTSRSSLVTHYKRHTGEMTLICSVCGKGFLTKFHFALHQRTHTGERPFSCSQCGKRFSSRGALGRHEVIHTGERPYICKTCGKSYTRGSLLSRHERIHMEVSSFVKLEPDIHLESTESTI</sequence>
<evidence type="ECO:0000256" key="8">
    <source>
        <dbReference type="ARBA" id="ARBA00023015"/>
    </source>
</evidence>
<feature type="domain" description="C2H2-type" evidence="14">
    <location>
        <begin position="192"/>
        <end position="219"/>
    </location>
</feature>
<feature type="compositionally biased region" description="Basic and acidic residues" evidence="13">
    <location>
        <begin position="76"/>
        <end position="89"/>
    </location>
</feature>
<dbReference type="FunFam" id="3.30.160.60:FF:001155">
    <property type="entry name" value="Zinc finger 30C"/>
    <property type="match status" value="1"/>
</dbReference>
<dbReference type="GeneID" id="100492742"/>
<dbReference type="GO" id="GO:0006357">
    <property type="term" value="P:regulation of transcription by RNA polymerase II"/>
    <property type="evidence" value="ECO:0000318"/>
    <property type="project" value="GO_Central"/>
</dbReference>
<evidence type="ECO:0000256" key="1">
    <source>
        <dbReference type="ARBA" id="ARBA00003767"/>
    </source>
</evidence>
<dbReference type="FunFam" id="3.30.160.60:FF:000690">
    <property type="entry name" value="Zinc finger protein 354C"/>
    <property type="match status" value="1"/>
</dbReference>
<evidence type="ECO:0000313" key="17">
    <source>
        <dbReference type="RefSeq" id="XP_012824787.1"/>
    </source>
</evidence>
<feature type="region of interest" description="Disordered" evidence="13">
    <location>
        <begin position="65"/>
        <end position="99"/>
    </location>
</feature>
<feature type="domain" description="C2H2-type" evidence="14">
    <location>
        <begin position="164"/>
        <end position="191"/>
    </location>
</feature>
<evidence type="ECO:0000259" key="14">
    <source>
        <dbReference type="PROSITE" id="PS50157"/>
    </source>
</evidence>
<feature type="region of interest" description="Disordered" evidence="13">
    <location>
        <begin position="307"/>
        <end position="327"/>
    </location>
</feature>
<dbReference type="PANTHER" id="PTHR23235">
    <property type="entry name" value="KRUEPPEL-LIKE TRANSCRIPTION FACTOR"/>
    <property type="match status" value="1"/>
</dbReference>
<dbReference type="Proteomes" id="UP000008143">
    <property type="component" value="Chromosome 8"/>
</dbReference>
<accession>A0A8J0SW10</accession>
<evidence type="ECO:0000313" key="18">
    <source>
        <dbReference type="Xenbase" id="XB-GENE-29081315"/>
    </source>
</evidence>
<dbReference type="InterPro" id="IPR013087">
    <property type="entry name" value="Znf_C2H2_type"/>
</dbReference>
<feature type="compositionally biased region" description="Polar residues" evidence="13">
    <location>
        <begin position="1"/>
        <end position="11"/>
    </location>
</feature>
<proteinExistence type="inferred from homology"/>
<evidence type="ECO:0000256" key="4">
    <source>
        <dbReference type="ARBA" id="ARBA00022723"/>
    </source>
</evidence>
<keyword evidence="8" id="KW-0805">Transcription regulation</keyword>
<dbReference type="Gene3D" id="3.30.160.60">
    <property type="entry name" value="Classic Zinc Finger"/>
    <property type="match status" value="11"/>
</dbReference>
<dbReference type="PROSITE" id="PS00028">
    <property type="entry name" value="ZINC_FINGER_C2H2_1"/>
    <property type="match status" value="11"/>
</dbReference>
<keyword evidence="9" id="KW-0238">DNA-binding</keyword>
<feature type="domain" description="C2H2-type" evidence="14">
    <location>
        <begin position="373"/>
        <end position="400"/>
    </location>
</feature>
<evidence type="ECO:0000256" key="9">
    <source>
        <dbReference type="ARBA" id="ARBA00023125"/>
    </source>
</evidence>
<feature type="domain" description="C2H2-type" evidence="14">
    <location>
        <begin position="485"/>
        <end position="512"/>
    </location>
</feature>
<dbReference type="Xenbase" id="XB-GENE-29081315">
    <property type="gene designation" value="LOC100492742"/>
</dbReference>
<keyword evidence="15" id="KW-1185">Reference proteome</keyword>
<dbReference type="GO" id="GO:0000981">
    <property type="term" value="F:DNA-binding transcription factor activity, RNA polymerase II-specific"/>
    <property type="evidence" value="ECO:0000318"/>
    <property type="project" value="GO_Central"/>
</dbReference>
<feature type="domain" description="C2H2-type" evidence="14">
    <location>
        <begin position="401"/>
        <end position="428"/>
    </location>
</feature>
<evidence type="ECO:0000256" key="6">
    <source>
        <dbReference type="ARBA" id="ARBA00022771"/>
    </source>
</evidence>
<dbReference type="FunFam" id="3.30.160.60:FF:000446">
    <property type="entry name" value="Zinc finger protein"/>
    <property type="match status" value="1"/>
</dbReference>
<reference evidence="16 17" key="1">
    <citation type="submission" date="2025-04" db="UniProtKB">
        <authorList>
            <consortium name="RefSeq"/>
        </authorList>
    </citation>
    <scope>IDENTIFICATION</scope>
    <source>
        <strain evidence="16 17">Nigerian</strain>
        <tissue evidence="16 17">Liver and blood</tissue>
    </source>
</reference>
<gene>
    <name evidence="16 17 18" type="primary">LOC100492742</name>
</gene>
<dbReference type="SUPFAM" id="SSF57667">
    <property type="entry name" value="beta-beta-alpha zinc fingers"/>
    <property type="match status" value="6"/>
</dbReference>
<dbReference type="OrthoDB" id="9035373at2759"/>
<dbReference type="FunFam" id="3.30.160.60:FF:000358">
    <property type="entry name" value="zinc finger protein 24"/>
    <property type="match status" value="3"/>
</dbReference>
<feature type="domain" description="C2H2-type" evidence="14">
    <location>
        <begin position="457"/>
        <end position="484"/>
    </location>
</feature>
<keyword evidence="10" id="KW-0804">Transcription</keyword>
<feature type="domain" description="C2H2-type" evidence="14">
    <location>
        <begin position="108"/>
        <end position="135"/>
    </location>
</feature>
<keyword evidence="6 12" id="KW-0863">Zinc-finger</keyword>
<comment type="function">
    <text evidence="1">May be involved in transcriptional regulation.</text>
</comment>
<comment type="subcellular location">
    <subcellularLocation>
        <location evidence="2">Nucleus</location>
    </subcellularLocation>
</comment>
<feature type="domain" description="C2H2-type" evidence="14">
    <location>
        <begin position="136"/>
        <end position="163"/>
    </location>
</feature>
<comment type="similarity">
    <text evidence="3">Belongs to the krueppel C2H2-type zinc-finger protein family.</text>
</comment>
<feature type="domain" description="C2H2-type" evidence="14">
    <location>
        <begin position="345"/>
        <end position="372"/>
    </location>
</feature>
<dbReference type="AGR" id="Xenbase:XB-GENE-29081315"/>
<evidence type="ECO:0000256" key="13">
    <source>
        <dbReference type="SAM" id="MobiDB-lite"/>
    </source>
</evidence>
<dbReference type="FunFam" id="3.30.160.60:FF:001498">
    <property type="entry name" value="Zinc finger protein 404"/>
    <property type="match status" value="2"/>
</dbReference>
<dbReference type="Pfam" id="PF13894">
    <property type="entry name" value="zf-C2H2_4"/>
    <property type="match status" value="2"/>
</dbReference>
<feature type="compositionally biased region" description="Polar residues" evidence="13">
    <location>
        <begin position="90"/>
        <end position="99"/>
    </location>
</feature>
<feature type="compositionally biased region" description="Polar residues" evidence="13">
    <location>
        <begin position="65"/>
        <end position="75"/>
    </location>
</feature>
<keyword evidence="5" id="KW-0677">Repeat</keyword>
<evidence type="ECO:0000256" key="10">
    <source>
        <dbReference type="ARBA" id="ARBA00023163"/>
    </source>
</evidence>
<dbReference type="FunFam" id="3.30.160.60:FF:000508">
    <property type="entry name" value="Myeloid zinc finger 1"/>
    <property type="match status" value="1"/>
</dbReference>
<keyword evidence="4" id="KW-0479">Metal-binding</keyword>
<dbReference type="PANTHER" id="PTHR23235:SF120">
    <property type="entry name" value="KRUPPEL-LIKE FACTOR 15"/>
    <property type="match status" value="1"/>
</dbReference>
<dbReference type="Pfam" id="PF00096">
    <property type="entry name" value="zf-C2H2"/>
    <property type="match status" value="8"/>
</dbReference>
<evidence type="ECO:0000256" key="11">
    <source>
        <dbReference type="ARBA" id="ARBA00023242"/>
    </source>
</evidence>
<dbReference type="GO" id="GO:0005634">
    <property type="term" value="C:nucleus"/>
    <property type="evidence" value="ECO:0000318"/>
    <property type="project" value="GO_Central"/>
</dbReference>
<dbReference type="InterPro" id="IPR036236">
    <property type="entry name" value="Znf_C2H2_sf"/>
</dbReference>
<organism evidence="15 17">
    <name type="scientific">Xenopus tropicalis</name>
    <name type="common">Western clawed frog</name>
    <name type="synonym">Silurana tropicalis</name>
    <dbReference type="NCBI Taxonomy" id="8364"/>
    <lineage>
        <taxon>Eukaryota</taxon>
        <taxon>Metazoa</taxon>
        <taxon>Chordata</taxon>
        <taxon>Craniata</taxon>
        <taxon>Vertebrata</taxon>
        <taxon>Euteleostomi</taxon>
        <taxon>Amphibia</taxon>
        <taxon>Batrachia</taxon>
        <taxon>Anura</taxon>
        <taxon>Pipoidea</taxon>
        <taxon>Pipidae</taxon>
        <taxon>Xenopodinae</taxon>
        <taxon>Xenopus</taxon>
        <taxon>Silurana</taxon>
    </lineage>
</organism>
<dbReference type="GO" id="GO:0000978">
    <property type="term" value="F:RNA polymerase II cis-regulatory region sequence-specific DNA binding"/>
    <property type="evidence" value="ECO:0000318"/>
    <property type="project" value="GO_Central"/>
</dbReference>
<dbReference type="OMA" id="LCEMAST"/>
<evidence type="ECO:0000256" key="12">
    <source>
        <dbReference type="PROSITE-ProRule" id="PRU00042"/>
    </source>
</evidence>
<dbReference type="AlphaFoldDB" id="A0A8J0SW10"/>
<evidence type="ECO:0000313" key="16">
    <source>
        <dbReference type="RefSeq" id="XP_002940990.1"/>
    </source>
</evidence>
<feature type="domain" description="C2H2-type" evidence="14">
    <location>
        <begin position="429"/>
        <end position="456"/>
    </location>
</feature>
<evidence type="ECO:0000313" key="15">
    <source>
        <dbReference type="Proteomes" id="UP000008143"/>
    </source>
</evidence>
<evidence type="ECO:0000256" key="3">
    <source>
        <dbReference type="ARBA" id="ARBA00006991"/>
    </source>
</evidence>
<dbReference type="PROSITE" id="PS50157">
    <property type="entry name" value="ZINC_FINGER_C2H2_2"/>
    <property type="match status" value="11"/>
</dbReference>
<dbReference type="FunFam" id="3.30.160.60:FF:000478">
    <property type="entry name" value="Zinc finger protein 133"/>
    <property type="match status" value="2"/>
</dbReference>
<dbReference type="GO" id="GO:0008270">
    <property type="term" value="F:zinc ion binding"/>
    <property type="evidence" value="ECO:0007669"/>
    <property type="project" value="UniProtKB-KW"/>
</dbReference>
<dbReference type="RefSeq" id="XP_012824787.1">
    <property type="nucleotide sequence ID" value="XM_012969333.3"/>
</dbReference>
<dbReference type="RefSeq" id="XP_002940990.1">
    <property type="nucleotide sequence ID" value="XM_002940944.4"/>
</dbReference>
<name>A0A8J0SW10_XENTR</name>
<dbReference type="KEGG" id="xtr:100492742"/>
<evidence type="ECO:0000256" key="5">
    <source>
        <dbReference type="ARBA" id="ARBA00022737"/>
    </source>
</evidence>
<feature type="region of interest" description="Disordered" evidence="13">
    <location>
        <begin position="1"/>
        <end position="46"/>
    </location>
</feature>
<dbReference type="SMART" id="SM00355">
    <property type="entry name" value="ZnF_C2H2"/>
    <property type="match status" value="11"/>
</dbReference>
<keyword evidence="11" id="KW-0539">Nucleus</keyword>